<dbReference type="InterPro" id="IPR043502">
    <property type="entry name" value="DNA/RNA_pol_sf"/>
</dbReference>
<feature type="domain" description="Reverse transcriptase" evidence="2">
    <location>
        <begin position="1061"/>
        <end position="1342"/>
    </location>
</feature>
<feature type="compositionally biased region" description="Polar residues" evidence="1">
    <location>
        <begin position="462"/>
        <end position="481"/>
    </location>
</feature>
<dbReference type="InterPro" id="IPR025836">
    <property type="entry name" value="Zn_knuckle_CX2CX4HX4C"/>
</dbReference>
<dbReference type="PANTHER" id="PTHR33116:SF86">
    <property type="entry name" value="REVERSE TRANSCRIPTASE DOMAIN-CONTAINING PROTEIN"/>
    <property type="match status" value="1"/>
</dbReference>
<dbReference type="CDD" id="cd01650">
    <property type="entry name" value="RT_nLTR_like"/>
    <property type="match status" value="1"/>
</dbReference>
<feature type="region of interest" description="Disordered" evidence="1">
    <location>
        <begin position="396"/>
        <end position="536"/>
    </location>
</feature>
<reference evidence="3" key="1">
    <citation type="submission" date="2018-02" db="EMBL/GenBank/DDBJ databases">
        <authorList>
            <person name="Cohen D.B."/>
            <person name="Kent A.D."/>
        </authorList>
    </citation>
    <scope>NUCLEOTIDE SEQUENCE</scope>
</reference>
<name>A0A2N9F382_FAGSY</name>
<dbReference type="InterPro" id="IPR036397">
    <property type="entry name" value="RNaseH_sf"/>
</dbReference>
<feature type="compositionally biased region" description="Polar residues" evidence="1">
    <location>
        <begin position="514"/>
        <end position="534"/>
    </location>
</feature>
<dbReference type="PROSITE" id="PS50878">
    <property type="entry name" value="RT_POL"/>
    <property type="match status" value="1"/>
</dbReference>
<dbReference type="SUPFAM" id="SSF56672">
    <property type="entry name" value="DNA/RNA polymerases"/>
    <property type="match status" value="1"/>
</dbReference>
<dbReference type="InterPro" id="IPR005135">
    <property type="entry name" value="Endo/exonuclease/phosphatase"/>
</dbReference>
<dbReference type="InterPro" id="IPR036691">
    <property type="entry name" value="Endo/exonu/phosph_ase_sf"/>
</dbReference>
<dbReference type="InterPro" id="IPR000477">
    <property type="entry name" value="RT_dom"/>
</dbReference>
<dbReference type="Pfam" id="PF14392">
    <property type="entry name" value="zf-CCHC_4"/>
    <property type="match status" value="1"/>
</dbReference>
<dbReference type="Pfam" id="PF14111">
    <property type="entry name" value="DUF4283"/>
    <property type="match status" value="1"/>
</dbReference>
<accession>A0A2N9F382</accession>
<dbReference type="GO" id="GO:0004523">
    <property type="term" value="F:RNA-DNA hybrid ribonuclease activity"/>
    <property type="evidence" value="ECO:0007669"/>
    <property type="project" value="InterPro"/>
</dbReference>
<dbReference type="Pfam" id="PF03372">
    <property type="entry name" value="Exo_endo_phos"/>
    <property type="match status" value="1"/>
</dbReference>
<dbReference type="Gene3D" id="3.60.10.10">
    <property type="entry name" value="Endonuclease/exonuclease/phosphatase"/>
    <property type="match status" value="1"/>
</dbReference>
<dbReference type="Gene3D" id="3.30.420.10">
    <property type="entry name" value="Ribonuclease H-like superfamily/Ribonuclease H"/>
    <property type="match status" value="1"/>
</dbReference>
<dbReference type="Pfam" id="PF13966">
    <property type="entry name" value="zf-RVT"/>
    <property type="match status" value="1"/>
</dbReference>
<evidence type="ECO:0000313" key="3">
    <source>
        <dbReference type="EMBL" id="SPC81588.1"/>
    </source>
</evidence>
<evidence type="ECO:0000256" key="1">
    <source>
        <dbReference type="SAM" id="MobiDB-lite"/>
    </source>
</evidence>
<feature type="compositionally biased region" description="Low complexity" evidence="1">
    <location>
        <begin position="482"/>
        <end position="499"/>
    </location>
</feature>
<gene>
    <name evidence="3" type="ORF">FSB_LOCUS9470</name>
</gene>
<evidence type="ECO:0000259" key="2">
    <source>
        <dbReference type="PROSITE" id="PS50878"/>
    </source>
</evidence>
<dbReference type="InterPro" id="IPR012337">
    <property type="entry name" value="RNaseH-like_sf"/>
</dbReference>
<dbReference type="Pfam" id="PF13456">
    <property type="entry name" value="RVT_3"/>
    <property type="match status" value="1"/>
</dbReference>
<dbReference type="InterPro" id="IPR002156">
    <property type="entry name" value="RNaseH_domain"/>
</dbReference>
<dbReference type="SUPFAM" id="SSF56219">
    <property type="entry name" value="DNase I-like"/>
    <property type="match status" value="1"/>
</dbReference>
<dbReference type="SUPFAM" id="SSF53098">
    <property type="entry name" value="Ribonuclease H-like"/>
    <property type="match status" value="1"/>
</dbReference>
<organism evidence="3">
    <name type="scientific">Fagus sylvatica</name>
    <name type="common">Beechnut</name>
    <dbReference type="NCBI Taxonomy" id="28930"/>
    <lineage>
        <taxon>Eukaryota</taxon>
        <taxon>Viridiplantae</taxon>
        <taxon>Streptophyta</taxon>
        <taxon>Embryophyta</taxon>
        <taxon>Tracheophyta</taxon>
        <taxon>Spermatophyta</taxon>
        <taxon>Magnoliopsida</taxon>
        <taxon>eudicotyledons</taxon>
        <taxon>Gunneridae</taxon>
        <taxon>Pentapetalae</taxon>
        <taxon>rosids</taxon>
        <taxon>fabids</taxon>
        <taxon>Fagales</taxon>
        <taxon>Fagaceae</taxon>
        <taxon>Fagus</taxon>
    </lineage>
</organism>
<dbReference type="GO" id="GO:0003676">
    <property type="term" value="F:nucleic acid binding"/>
    <property type="evidence" value="ECO:0007669"/>
    <property type="project" value="InterPro"/>
</dbReference>
<feature type="compositionally biased region" description="Polar residues" evidence="1">
    <location>
        <begin position="417"/>
        <end position="451"/>
    </location>
</feature>
<dbReference type="InterPro" id="IPR025558">
    <property type="entry name" value="DUF4283"/>
</dbReference>
<dbReference type="PANTHER" id="PTHR33116">
    <property type="entry name" value="REVERSE TRANSCRIPTASE ZINC-BINDING DOMAIN-CONTAINING PROTEIN-RELATED-RELATED"/>
    <property type="match status" value="1"/>
</dbReference>
<sequence length="1973" mass="221461">MESHPNTENMVSDLVIRTEQCSCDEFKIELPSLHNNSESFKLSLLGKVISNRSFNYSMVKDIVNKAWNLTFPVMVKKLDKNVFLFTFQHEADLNSAFRRRPWTLRGAHLNLKVWEPELNWNEVDFSSSTFWIQIHGLPFMWQNKPNLTKIGNKVGKFLEADFFGEFLPQRCRFVRIKVEVDISTPFKPGMFLPRTNLNDVWIGLKYEKMPEICYKCGLIGHGISGCNSGTIYIVNPFGNKIPAFGPWLRSDNEDYPPGIYDVPQPSVEELNPAKTADTQPLSCQSDPRPPPATVGTCAMPTKNKICCTQRQFEVVEHSVPLGSVEPLSAPQTCSLLQELNDNRDKVVELATKVCLIPASSSPPSSPLISHVDLKGTPVIFNTNLVSDQCQNTSKNLYSNSGPCPSSPNLSHSSLDSKQPQFSSVSPTQPNPFTENTPTNLVSEQCQNTSKNLHSKSGPCPSSPNLSHSPPDNNLPQVSSVSPTQPNPFTENTPTEPIIPVLSNKPKLDTKSPHDNTQSSVNNTQIPNFTSQTSPLHPPLKRKALALELNTSSETSYADTPAAEATYFDPEAVAIVPESSPSHYLQYKRIKQLCNDPHGILRGSSDLDCAKVSKFIPVSLSVCKKSSSEEEVAKLIGFQNLVAVGPKGRAGGICMLWSNALDVEILEFNPHVIAVRIKDSFVSWSLVGFYGPPQKTKRLKTWVNLHALLETIPGPWMCCGDFNVVIDDAEKFGGVAGGSSTPSFLKELLFDLAAVDLGFVGNKFTWSNRRWGSNAIRERLDRGFANVDWRLAFPSAVVYHLGAVNSDHCPLLIDTNPEDSYSPRPFRFEAVWAKDPRSFDVVKMAWKKKVYGAACSQLFQKQRNIAVALKKWNRETFGHCQTKIQELTTVLEKVQAKPPSESNVNLESSLQFELNGWLARLETIWRQKSRETWLKEGDRNSKFFHLSTIIRRKRNNIDAIKNDFGDWIINKMEIKNFVVAKFKDIFTEEPVSFPPDLENLISPIITLEQNESLCSIPSSLEIKAVIFGMFNLKAPGPDGLPALFYKQYWPIVGDSVIAAVQHFFRSGLLLNEVNNSHIVLIPKINSPSSVNHFRPISLCNTVYKIIAKILVSRLRPLLVNMISPCQSAFIPDRWIAKNQLIVQELLHSFKRRKVKGGFVAMKVDLQKAYDRVNWSFLGTVMMKFGFNETFTNWIMQCVSTVSFSILINGGKTEYFRPSRGLRQGDPLSPYLFIMCQEVLSRLIDREFSTGALNGVKMNPAGVAFTHVMYADDLILFAKATNREVRVLNDCLENYCLWSGQIVNREKSGLIFSKLVTRERKRAVKEELNMKLISSNAKYLGAPLFASRSRSKDFKFLQDKVETKLKGWRCKSLSWAGRSTLIKSVALAIPNYSFAAFDVPVVVCDKLDMVVRRFWWNPRKDAGNFLAWKSWDQLCYPKAGGGLGFRKAKNFNDALLAKITWMVISNRDSLCIRALISKYKVRSDWMDREAPKHASQTWKAIERQKKTIEKGACFIVGDGAAIDIWKDPWVPWLPNFKPLARGNLEPINLVVACLINQSTRTWNVPMLKDLFDDNSVNAILKIHIPFFPRPDKLSWILNPNGNFSVKSAFNSSQTNMITSNIDGIWSKLWKLKMHERLKMFIWRIGSNILPTNLNFVQKVGYGDSVCPLCRLENESSVHLFFHCQSSKAIWFGQGWGFRPDSIPLANCLDIVKLVVTPPLPHGSINNRNLLCKMSIQIALTLECIWNFRNSIVHSGPHSNLPIILKGLELRVADHLALVEDVNRVADNVLICWKAPPPGCVKLNTDAAVKPNSTSIAVVARDANGYVLKAWARCVDMDDPVIAEAFAIKWALELAKEESFTNIIVESDSKICIDSLEVNSAACWKIDPLVADVNSLATCFLFCCFSWVKREANTIAHTLASIASSLHSSLSCNVHSLPPSVCEAWQRDVLATFEDALDWLCLSLPSNELSLKFSGD</sequence>
<feature type="compositionally biased region" description="Low complexity" evidence="1">
    <location>
        <begin position="406"/>
        <end position="416"/>
    </location>
</feature>
<dbReference type="InterPro" id="IPR044730">
    <property type="entry name" value="RNase_H-like_dom_plant"/>
</dbReference>
<dbReference type="CDD" id="cd06222">
    <property type="entry name" value="RNase_H_like"/>
    <property type="match status" value="1"/>
</dbReference>
<dbReference type="EMBL" id="OIVN01000524">
    <property type="protein sequence ID" value="SPC81588.1"/>
    <property type="molecule type" value="Genomic_DNA"/>
</dbReference>
<dbReference type="Pfam" id="PF00078">
    <property type="entry name" value="RVT_1"/>
    <property type="match status" value="1"/>
</dbReference>
<dbReference type="InterPro" id="IPR026960">
    <property type="entry name" value="RVT-Znf"/>
</dbReference>
<proteinExistence type="predicted"/>
<protein>
    <recommendedName>
        <fullName evidence="2">Reverse transcriptase domain-containing protein</fullName>
    </recommendedName>
</protein>